<organism evidence="2 3">
    <name type="scientific">Cinara cedri</name>
    <dbReference type="NCBI Taxonomy" id="506608"/>
    <lineage>
        <taxon>Eukaryota</taxon>
        <taxon>Metazoa</taxon>
        <taxon>Ecdysozoa</taxon>
        <taxon>Arthropoda</taxon>
        <taxon>Hexapoda</taxon>
        <taxon>Insecta</taxon>
        <taxon>Pterygota</taxon>
        <taxon>Neoptera</taxon>
        <taxon>Paraneoptera</taxon>
        <taxon>Hemiptera</taxon>
        <taxon>Sternorrhyncha</taxon>
        <taxon>Aphidomorpha</taxon>
        <taxon>Aphidoidea</taxon>
        <taxon>Aphididae</taxon>
        <taxon>Lachninae</taxon>
        <taxon>Cinara</taxon>
    </lineage>
</organism>
<evidence type="ECO:0000256" key="1">
    <source>
        <dbReference type="SAM" id="MobiDB-lite"/>
    </source>
</evidence>
<feature type="region of interest" description="Disordered" evidence="1">
    <location>
        <begin position="1"/>
        <end position="21"/>
    </location>
</feature>
<dbReference type="EMBL" id="CABPRJ010000089">
    <property type="protein sequence ID" value="VVC27323.1"/>
    <property type="molecule type" value="Genomic_DNA"/>
</dbReference>
<gene>
    <name evidence="2" type="ORF">CINCED_3A012311</name>
</gene>
<evidence type="ECO:0000313" key="3">
    <source>
        <dbReference type="Proteomes" id="UP000325440"/>
    </source>
</evidence>
<dbReference type="AlphaFoldDB" id="A0A5E4M7K7"/>
<evidence type="ECO:0000313" key="2">
    <source>
        <dbReference type="EMBL" id="VVC27323.1"/>
    </source>
</evidence>
<feature type="non-terminal residue" evidence="2">
    <location>
        <position position="442"/>
    </location>
</feature>
<accession>A0A5E4M7K7</accession>
<name>A0A5E4M7K7_9HEMI</name>
<dbReference type="Proteomes" id="UP000325440">
    <property type="component" value="Unassembled WGS sequence"/>
</dbReference>
<protein>
    <submittedName>
        <fullName evidence="2">Uncharacterized protein</fullName>
    </submittedName>
</protein>
<proteinExistence type="predicted"/>
<reference evidence="2 3" key="1">
    <citation type="submission" date="2019-08" db="EMBL/GenBank/DDBJ databases">
        <authorList>
            <person name="Alioto T."/>
            <person name="Alioto T."/>
            <person name="Gomez Garrido J."/>
        </authorList>
    </citation>
    <scope>NUCLEOTIDE SEQUENCE [LARGE SCALE GENOMIC DNA]</scope>
</reference>
<dbReference type="OrthoDB" id="6619433at2759"/>
<keyword evidence="3" id="KW-1185">Reference proteome</keyword>
<sequence length="442" mass="51685">MFCIPENNGSVQEQEPHVNRSENVDQEIDQTTFRNATVEYLVDKFNLELLYPTDRGHFNEDVSDSLKRSILLFGSYWFQNSTFLAMLFCNLKKKLICESCWLFANRNNSNYRSEWISEQHISKEAEYWRNILRRIIKVLLTLTAGNTALRGNEGKKSDYKPEEFEGNFMRKIRLLADFDPLLHELLNDSTKHIKYLSWKVQNELIDILSENLCHIICEEIISCSFFSINSRHNKNRPKSFLRFYALEHHESMDYAHLIQNVLHKHNIKIQNCRGQGYDGTSVMSGQYSGVQKRINYTVPTASFVHCYAHNLIFVISDASKISPSISTFFETLQNVFNFFSSSGPRWASLALGDNTASKIRRRILQSTDISLENASMLLDKAIQNMQHLRNYYSTIYLESKRLCDEWELLFLSILRDLNFVKEYLERLTMIADLIFLKIHLGL</sequence>
<dbReference type="PANTHER" id="PTHR45749">
    <property type="match status" value="1"/>
</dbReference>
<dbReference type="PANTHER" id="PTHR45749:SF28">
    <property type="entry name" value="ZINC FINGER MYM-TYPE PROTEIN 1-LIKE-RELATED"/>
    <property type="match status" value="1"/>
</dbReference>